<name>A0A9K3HIB6_HELAN</name>
<protein>
    <submittedName>
        <fullName evidence="1">Uncharacterized protein</fullName>
    </submittedName>
</protein>
<organism evidence="1 2">
    <name type="scientific">Helianthus annuus</name>
    <name type="common">Common sunflower</name>
    <dbReference type="NCBI Taxonomy" id="4232"/>
    <lineage>
        <taxon>Eukaryota</taxon>
        <taxon>Viridiplantae</taxon>
        <taxon>Streptophyta</taxon>
        <taxon>Embryophyta</taxon>
        <taxon>Tracheophyta</taxon>
        <taxon>Spermatophyta</taxon>
        <taxon>Magnoliopsida</taxon>
        <taxon>eudicotyledons</taxon>
        <taxon>Gunneridae</taxon>
        <taxon>Pentapetalae</taxon>
        <taxon>asterids</taxon>
        <taxon>campanulids</taxon>
        <taxon>Asterales</taxon>
        <taxon>Asteraceae</taxon>
        <taxon>Asteroideae</taxon>
        <taxon>Heliantheae alliance</taxon>
        <taxon>Heliantheae</taxon>
        <taxon>Helianthus</taxon>
    </lineage>
</organism>
<reference evidence="1" key="1">
    <citation type="journal article" date="2017" name="Nature">
        <title>The sunflower genome provides insights into oil metabolism, flowering and Asterid evolution.</title>
        <authorList>
            <person name="Badouin H."/>
            <person name="Gouzy J."/>
            <person name="Grassa C.J."/>
            <person name="Murat F."/>
            <person name="Staton S.E."/>
            <person name="Cottret L."/>
            <person name="Lelandais-Briere C."/>
            <person name="Owens G.L."/>
            <person name="Carrere S."/>
            <person name="Mayjonade B."/>
            <person name="Legrand L."/>
            <person name="Gill N."/>
            <person name="Kane N.C."/>
            <person name="Bowers J.E."/>
            <person name="Hubner S."/>
            <person name="Bellec A."/>
            <person name="Berard A."/>
            <person name="Berges H."/>
            <person name="Blanchet N."/>
            <person name="Boniface M.C."/>
            <person name="Brunel D."/>
            <person name="Catrice O."/>
            <person name="Chaidir N."/>
            <person name="Claudel C."/>
            <person name="Donnadieu C."/>
            <person name="Faraut T."/>
            <person name="Fievet G."/>
            <person name="Helmstetter N."/>
            <person name="King M."/>
            <person name="Knapp S.J."/>
            <person name="Lai Z."/>
            <person name="Le Paslier M.C."/>
            <person name="Lippi Y."/>
            <person name="Lorenzon L."/>
            <person name="Mandel J.R."/>
            <person name="Marage G."/>
            <person name="Marchand G."/>
            <person name="Marquand E."/>
            <person name="Bret-Mestries E."/>
            <person name="Morien E."/>
            <person name="Nambeesan S."/>
            <person name="Nguyen T."/>
            <person name="Pegot-Espagnet P."/>
            <person name="Pouilly N."/>
            <person name="Raftis F."/>
            <person name="Sallet E."/>
            <person name="Schiex T."/>
            <person name="Thomas J."/>
            <person name="Vandecasteele C."/>
            <person name="Vares D."/>
            <person name="Vear F."/>
            <person name="Vautrin S."/>
            <person name="Crespi M."/>
            <person name="Mangin B."/>
            <person name="Burke J.M."/>
            <person name="Salse J."/>
            <person name="Munos S."/>
            <person name="Vincourt P."/>
            <person name="Rieseberg L.H."/>
            <person name="Langlade N.B."/>
        </authorList>
    </citation>
    <scope>NUCLEOTIDE SEQUENCE</scope>
    <source>
        <tissue evidence="1">Leaves</tissue>
    </source>
</reference>
<comment type="caution">
    <text evidence="1">The sequence shown here is derived from an EMBL/GenBank/DDBJ whole genome shotgun (WGS) entry which is preliminary data.</text>
</comment>
<sequence length="54" mass="6475">MQDLDDMFEPVINPTSINFETEDPMIMNLVKIKICTSYLFNEQLFKCICWSFNY</sequence>
<dbReference type="EMBL" id="MNCJ02000327">
    <property type="protein sequence ID" value="KAF5778750.1"/>
    <property type="molecule type" value="Genomic_DNA"/>
</dbReference>
<evidence type="ECO:0000313" key="1">
    <source>
        <dbReference type="EMBL" id="KAF5778750.1"/>
    </source>
</evidence>
<dbReference type="Proteomes" id="UP000215914">
    <property type="component" value="Unassembled WGS sequence"/>
</dbReference>
<dbReference type="AlphaFoldDB" id="A0A9K3HIB6"/>
<accession>A0A9K3HIB6</accession>
<keyword evidence="2" id="KW-1185">Reference proteome</keyword>
<gene>
    <name evidence="1" type="ORF">HanXRQr2_Chr12g0551161</name>
</gene>
<dbReference type="Gramene" id="mRNA:HanXRQr2_Chr12g0551161">
    <property type="protein sequence ID" value="mRNA:HanXRQr2_Chr12g0551161"/>
    <property type="gene ID" value="HanXRQr2_Chr12g0551161"/>
</dbReference>
<reference evidence="1" key="2">
    <citation type="submission" date="2020-06" db="EMBL/GenBank/DDBJ databases">
        <title>Helianthus annuus Genome sequencing and assembly Release 2.</title>
        <authorList>
            <person name="Gouzy J."/>
            <person name="Langlade N."/>
            <person name="Munos S."/>
        </authorList>
    </citation>
    <scope>NUCLEOTIDE SEQUENCE</scope>
    <source>
        <tissue evidence="1">Leaves</tissue>
    </source>
</reference>
<evidence type="ECO:0000313" key="2">
    <source>
        <dbReference type="Proteomes" id="UP000215914"/>
    </source>
</evidence>
<proteinExistence type="predicted"/>